<dbReference type="PANTHER" id="PTHR38444:SF1">
    <property type="entry name" value="ENTEROBACTIN BIOSYNTHESIS PROTEIN YBDZ"/>
    <property type="match status" value="1"/>
</dbReference>
<feature type="domain" description="MbtH-like" evidence="1">
    <location>
        <begin position="1"/>
        <end position="46"/>
    </location>
</feature>
<dbReference type="InterPro" id="IPR037407">
    <property type="entry name" value="MLP_fam"/>
</dbReference>
<sequence>MIDAFRVVRNDEEQYSVLPADMLNPPGWTDEGTIGTREQCLAHIATVWTDLRPKSVRG</sequence>
<dbReference type="InterPro" id="IPR005153">
    <property type="entry name" value="MbtH-like_dom"/>
</dbReference>
<dbReference type="SUPFAM" id="SSF160582">
    <property type="entry name" value="MbtH-like"/>
    <property type="match status" value="1"/>
</dbReference>
<name>A0ABV5LZ91_9ACTN</name>
<dbReference type="InterPro" id="IPR038020">
    <property type="entry name" value="MbtH-like_sf"/>
</dbReference>
<gene>
    <name evidence="2" type="ORF">ACFFTR_02140</name>
</gene>
<dbReference type="SMART" id="SM00923">
    <property type="entry name" value="MbtH"/>
    <property type="match status" value="1"/>
</dbReference>
<comment type="caution">
    <text evidence="2">The sequence shown here is derived from an EMBL/GenBank/DDBJ whole genome shotgun (WGS) entry which is preliminary data.</text>
</comment>
<evidence type="ECO:0000313" key="3">
    <source>
        <dbReference type="Proteomes" id="UP001589608"/>
    </source>
</evidence>
<dbReference type="Proteomes" id="UP001589608">
    <property type="component" value="Unassembled WGS sequence"/>
</dbReference>
<proteinExistence type="predicted"/>
<evidence type="ECO:0000313" key="2">
    <source>
        <dbReference type="EMBL" id="MFB9441886.1"/>
    </source>
</evidence>
<dbReference type="Pfam" id="PF03621">
    <property type="entry name" value="MbtH"/>
    <property type="match status" value="1"/>
</dbReference>
<keyword evidence="3" id="KW-1185">Reference proteome</keyword>
<dbReference type="Gene3D" id="3.90.820.10">
    <property type="entry name" value="Structural Genomics, Unknown Function 30-nov-00 1gh9 Mol_id"/>
    <property type="match status" value="1"/>
</dbReference>
<dbReference type="PANTHER" id="PTHR38444">
    <property type="entry name" value="ENTEROBACTIN BIOSYNTHESIS PROTEIN YBDZ"/>
    <property type="match status" value="1"/>
</dbReference>
<reference evidence="2 3" key="1">
    <citation type="submission" date="2024-09" db="EMBL/GenBank/DDBJ databases">
        <authorList>
            <person name="Sun Q."/>
            <person name="Mori K."/>
        </authorList>
    </citation>
    <scope>NUCLEOTIDE SEQUENCE [LARGE SCALE GENOMIC DNA]</scope>
    <source>
        <strain evidence="2 3">JCM 3307</strain>
    </source>
</reference>
<accession>A0ABV5LZ91</accession>
<protein>
    <submittedName>
        <fullName evidence="2">MbtH family protein</fullName>
    </submittedName>
</protein>
<evidence type="ECO:0000259" key="1">
    <source>
        <dbReference type="SMART" id="SM00923"/>
    </source>
</evidence>
<organism evidence="2 3">
    <name type="scientific">Dactylosporangium vinaceum</name>
    <dbReference type="NCBI Taxonomy" id="53362"/>
    <lineage>
        <taxon>Bacteria</taxon>
        <taxon>Bacillati</taxon>
        <taxon>Actinomycetota</taxon>
        <taxon>Actinomycetes</taxon>
        <taxon>Micromonosporales</taxon>
        <taxon>Micromonosporaceae</taxon>
        <taxon>Dactylosporangium</taxon>
    </lineage>
</organism>
<dbReference type="RefSeq" id="WP_223092916.1">
    <property type="nucleotide sequence ID" value="NZ_CP061913.1"/>
</dbReference>
<dbReference type="EMBL" id="JBHMCA010000008">
    <property type="protein sequence ID" value="MFB9441886.1"/>
    <property type="molecule type" value="Genomic_DNA"/>
</dbReference>